<proteinExistence type="predicted"/>
<accession>A0ABT0GFY7</accession>
<protein>
    <recommendedName>
        <fullName evidence="4">Carboxypeptidase regulatory-like domain-containing protein</fullName>
    </recommendedName>
</protein>
<evidence type="ECO:0000256" key="1">
    <source>
        <dbReference type="SAM" id="SignalP"/>
    </source>
</evidence>
<comment type="caution">
    <text evidence="2">The sequence shown here is derived from an EMBL/GenBank/DDBJ whole genome shotgun (WGS) entry which is preliminary data.</text>
</comment>
<evidence type="ECO:0000313" key="2">
    <source>
        <dbReference type="EMBL" id="MCK7593453.1"/>
    </source>
</evidence>
<feature type="signal peptide" evidence="1">
    <location>
        <begin position="1"/>
        <end position="23"/>
    </location>
</feature>
<evidence type="ECO:0008006" key="4">
    <source>
        <dbReference type="Google" id="ProtNLM"/>
    </source>
</evidence>
<dbReference type="EMBL" id="JALNMH010000005">
    <property type="protein sequence ID" value="MCK7593453.1"/>
    <property type="molecule type" value="Genomic_DNA"/>
</dbReference>
<reference evidence="2" key="1">
    <citation type="submission" date="2022-04" db="EMBL/GenBank/DDBJ databases">
        <title>Lysobacter sp. CAU 1642 isolated from sea sand.</title>
        <authorList>
            <person name="Kim W."/>
        </authorList>
    </citation>
    <scope>NUCLEOTIDE SEQUENCE</scope>
    <source>
        <strain evidence="2">CAU 1642</strain>
    </source>
</reference>
<keyword evidence="3" id="KW-1185">Reference proteome</keyword>
<dbReference type="RefSeq" id="WP_248207019.1">
    <property type="nucleotide sequence ID" value="NZ_JALNMH010000005.1"/>
</dbReference>
<keyword evidence="1" id="KW-0732">Signal</keyword>
<gene>
    <name evidence="2" type="ORF">M0G41_07210</name>
</gene>
<name>A0ABT0GFY7_9GAMM</name>
<dbReference type="Proteomes" id="UP001431449">
    <property type="component" value="Unassembled WGS sequence"/>
</dbReference>
<dbReference type="PROSITE" id="PS51257">
    <property type="entry name" value="PROKAR_LIPOPROTEIN"/>
    <property type="match status" value="1"/>
</dbReference>
<organism evidence="2 3">
    <name type="scientific">Pseudomarimonas salicorniae</name>
    <dbReference type="NCBI Taxonomy" id="2933270"/>
    <lineage>
        <taxon>Bacteria</taxon>
        <taxon>Pseudomonadati</taxon>
        <taxon>Pseudomonadota</taxon>
        <taxon>Gammaproteobacteria</taxon>
        <taxon>Lysobacterales</taxon>
        <taxon>Lysobacteraceae</taxon>
        <taxon>Pseudomarimonas</taxon>
    </lineage>
</organism>
<feature type="chain" id="PRO_5047489539" description="Carboxypeptidase regulatory-like domain-containing protein" evidence="1">
    <location>
        <begin position="24"/>
        <end position="660"/>
    </location>
</feature>
<evidence type="ECO:0000313" key="3">
    <source>
        <dbReference type="Proteomes" id="UP001431449"/>
    </source>
</evidence>
<sequence length="660" mass="72180">MLRTLVVASFGALLSCFPAIGHSACSIDRVYSTGFEVQGALTLRGYVAGLQQARVEVRQGAAVLNQATANQGAFTLQLPAGAAEAVIELRLRGLVENGQEFIELASVLGPRRFLAESAEADGTVSAGAVPALAVSPKSTARFSMLNSEVPLPATECQLEAEGAALDQEELLRRAAVIKLLIENGGVYASSGQSSKGSASTLDVLLSPTLLSEQVNAIEQARPGQLAATASLLGEDFCAYFQPEAVFISADADRQYNIFTGEVFRISDPVNGEHVNTFGRDRFTYECRDDQLIAQLEGERISVSYPVRQFPSGARQVQQEFRTRQIRVIRIDASFDEVRVLRSSQIEGSFPFENLPNEQNVEDETLSLIRQPTAAPFSEQLLRGTEWVLPSRQETTPASQLGVERLRFEVTGNTATQVDTGASMSWEVTPRGELVISSATRIARVIPLRSVPGATRVMTLVDFADGRRAASSEFAVRVEQTNDWEMEANVPATYLQNAGRVLGDSFFWRLSADRSAPAFSRVAGADAFVFRLHWTRDGSTSVVLRRCRGPDASNAMVEKVVTDREPVIGECTQFYRRREWTLLNSQADPDGVGRWLWVIEDNRDWSGVDPASSAETFRFYRTILYRRQANDAPIPKGEQADIDDPLGATGFVPATHNAAAR</sequence>